<dbReference type="Pfam" id="PF00005">
    <property type="entry name" value="ABC_tran"/>
    <property type="match status" value="1"/>
</dbReference>
<dbReference type="GO" id="GO:0016887">
    <property type="term" value="F:ATP hydrolysis activity"/>
    <property type="evidence" value="ECO:0007669"/>
    <property type="project" value="InterPro"/>
</dbReference>
<dbReference type="GO" id="GO:0005524">
    <property type="term" value="F:ATP binding"/>
    <property type="evidence" value="ECO:0007669"/>
    <property type="project" value="UniProtKB-KW"/>
</dbReference>
<organism evidence="6 7">
    <name type="scientific">Candidatus Marsarchaeota G2 archaeon ECH_B_SAG-M15</name>
    <dbReference type="NCBI Taxonomy" id="1978162"/>
    <lineage>
        <taxon>Archaea</taxon>
        <taxon>Candidatus Marsarchaeota</taxon>
        <taxon>Candidatus Marsarchaeota group 2</taxon>
    </lineage>
</organism>
<dbReference type="PANTHER" id="PTHR43776">
    <property type="entry name" value="TRANSPORT ATP-BINDING PROTEIN"/>
    <property type="match status" value="1"/>
</dbReference>
<comment type="similarity">
    <text evidence="1">Belongs to the ABC transporter superfamily.</text>
</comment>
<dbReference type="PROSITE" id="PS00211">
    <property type="entry name" value="ABC_TRANSPORTER_1"/>
    <property type="match status" value="1"/>
</dbReference>
<protein>
    <recommendedName>
        <fullName evidence="5">ABC transporter domain-containing protein</fullName>
    </recommendedName>
</protein>
<evidence type="ECO:0000256" key="2">
    <source>
        <dbReference type="ARBA" id="ARBA00022448"/>
    </source>
</evidence>
<comment type="caution">
    <text evidence="6">The sequence shown here is derived from an EMBL/GenBank/DDBJ whole genome shotgun (WGS) entry which is preliminary data.</text>
</comment>
<dbReference type="InterPro" id="IPR013563">
    <property type="entry name" value="Oligopep_ABC_C"/>
</dbReference>
<evidence type="ECO:0000259" key="5">
    <source>
        <dbReference type="PROSITE" id="PS50893"/>
    </source>
</evidence>
<evidence type="ECO:0000256" key="3">
    <source>
        <dbReference type="ARBA" id="ARBA00022741"/>
    </source>
</evidence>
<dbReference type="InterPro" id="IPR050319">
    <property type="entry name" value="ABC_transp_ATP-bind"/>
</dbReference>
<dbReference type="InterPro" id="IPR027417">
    <property type="entry name" value="P-loop_NTPase"/>
</dbReference>
<dbReference type="NCBIfam" id="TIGR01727">
    <property type="entry name" value="oligo_HPY"/>
    <property type="match status" value="1"/>
</dbReference>
<keyword evidence="2" id="KW-0813">Transport</keyword>
<feature type="domain" description="ABC transporter" evidence="5">
    <location>
        <begin position="5"/>
        <end position="254"/>
    </location>
</feature>
<evidence type="ECO:0000313" key="6">
    <source>
        <dbReference type="EMBL" id="PSN91254.1"/>
    </source>
</evidence>
<proteinExistence type="inferred from homology"/>
<dbReference type="AlphaFoldDB" id="A0A2R6AY09"/>
<dbReference type="GO" id="GO:0055085">
    <property type="term" value="P:transmembrane transport"/>
    <property type="evidence" value="ECO:0007669"/>
    <property type="project" value="UniProtKB-ARBA"/>
</dbReference>
<dbReference type="CDD" id="cd03257">
    <property type="entry name" value="ABC_NikE_OppD_transporters"/>
    <property type="match status" value="1"/>
</dbReference>
<evidence type="ECO:0000256" key="4">
    <source>
        <dbReference type="ARBA" id="ARBA00022840"/>
    </source>
</evidence>
<dbReference type="Pfam" id="PF08352">
    <property type="entry name" value="oligo_HPY"/>
    <property type="match status" value="1"/>
</dbReference>
<evidence type="ECO:0000313" key="7">
    <source>
        <dbReference type="Proteomes" id="UP000240490"/>
    </source>
</evidence>
<evidence type="ECO:0000256" key="1">
    <source>
        <dbReference type="ARBA" id="ARBA00005417"/>
    </source>
</evidence>
<keyword evidence="4" id="KW-0067">ATP-binding</keyword>
<dbReference type="GO" id="GO:0015833">
    <property type="term" value="P:peptide transport"/>
    <property type="evidence" value="ECO:0007669"/>
    <property type="project" value="InterPro"/>
</dbReference>
<dbReference type="PROSITE" id="PS50893">
    <property type="entry name" value="ABC_TRANSPORTER_2"/>
    <property type="match status" value="1"/>
</dbReference>
<dbReference type="InterPro" id="IPR003593">
    <property type="entry name" value="AAA+_ATPase"/>
</dbReference>
<dbReference type="SUPFAM" id="SSF52540">
    <property type="entry name" value="P-loop containing nucleoside triphosphate hydrolases"/>
    <property type="match status" value="1"/>
</dbReference>
<dbReference type="SMART" id="SM00382">
    <property type="entry name" value="AAA"/>
    <property type="match status" value="1"/>
</dbReference>
<dbReference type="EMBL" id="NEXJ01000052">
    <property type="protein sequence ID" value="PSN91254.1"/>
    <property type="molecule type" value="Genomic_DNA"/>
</dbReference>
<keyword evidence="3" id="KW-0547">Nucleotide-binding</keyword>
<accession>A0A2R6AY09</accession>
<dbReference type="InterPro" id="IPR003439">
    <property type="entry name" value="ABC_transporter-like_ATP-bd"/>
</dbReference>
<dbReference type="InterPro" id="IPR017871">
    <property type="entry name" value="ABC_transporter-like_CS"/>
</dbReference>
<dbReference type="Gene3D" id="3.40.50.300">
    <property type="entry name" value="P-loop containing nucleotide triphosphate hydrolases"/>
    <property type="match status" value="1"/>
</dbReference>
<sequence length="319" mass="35464">MTRILEVENLSVHFKVGGLSLLVKPPSVKAVDGVSFYINEGETLGLAGETGSGKSTIAKVLVGLYKPTSGRIRFMGREIRFDHRGDITFLRRNIGIVFQDPVSSLNPRLRVRDIIREALVAAGVDRKEHDEKIAQIVPLVGLRPSSLNSYPRQLSGGEKQRVSLARALVVPKKLLILDEPTSSLDVSVQAQVLNTLRRLKSELGLSYLFITHDLNVLKYMSNRVCVMFYGKLVESGPTKSVINQPKHPYTQELVANLLRRSESGSVVIREHQPSFEGCIYKRICPYVMSECSQTHPPLYRVGEEHSVACYLSKAGILAQ</sequence>
<gene>
    <name evidence="6" type="ORF">B9Q08_03220</name>
</gene>
<dbReference type="PANTHER" id="PTHR43776:SF7">
    <property type="entry name" value="D,D-DIPEPTIDE TRANSPORT ATP-BINDING PROTEIN DDPF-RELATED"/>
    <property type="match status" value="1"/>
</dbReference>
<name>A0A2R6AY09_9ARCH</name>
<dbReference type="Proteomes" id="UP000240490">
    <property type="component" value="Unassembled WGS sequence"/>
</dbReference>
<reference evidence="6 7" key="1">
    <citation type="submission" date="2017-04" db="EMBL/GenBank/DDBJ databases">
        <title>Novel microbial lineages endemic to geothermal iron-oxide mats fill important gaps in the evolutionary history of Archaea.</title>
        <authorList>
            <person name="Jay Z.J."/>
            <person name="Beam J.P."/>
            <person name="Dlakic M."/>
            <person name="Rusch D.B."/>
            <person name="Kozubal M.A."/>
            <person name="Inskeep W.P."/>
        </authorList>
    </citation>
    <scope>NUCLEOTIDE SEQUENCE [LARGE SCALE GENOMIC DNA]</scope>
    <source>
        <strain evidence="6">ECH_B_SAG-M15</strain>
    </source>
</reference>